<dbReference type="OrthoDB" id="10248520at2759"/>
<name>A0A7J5YSZ9_DISMA</name>
<organism evidence="10 11">
    <name type="scientific">Dissostichus mawsoni</name>
    <name type="common">Antarctic cod</name>
    <dbReference type="NCBI Taxonomy" id="36200"/>
    <lineage>
        <taxon>Eukaryota</taxon>
        <taxon>Metazoa</taxon>
        <taxon>Chordata</taxon>
        <taxon>Craniata</taxon>
        <taxon>Vertebrata</taxon>
        <taxon>Euteleostomi</taxon>
        <taxon>Actinopterygii</taxon>
        <taxon>Neopterygii</taxon>
        <taxon>Teleostei</taxon>
        <taxon>Neoteleostei</taxon>
        <taxon>Acanthomorphata</taxon>
        <taxon>Eupercaria</taxon>
        <taxon>Perciformes</taxon>
        <taxon>Notothenioidei</taxon>
        <taxon>Nototheniidae</taxon>
        <taxon>Dissostichus</taxon>
    </lineage>
</organism>
<accession>A0A7J5YSZ9</accession>
<dbReference type="CDD" id="cd03338">
    <property type="entry name" value="TCP1_delta"/>
    <property type="match status" value="1"/>
</dbReference>
<evidence type="ECO:0000256" key="9">
    <source>
        <dbReference type="RuleBase" id="RU004192"/>
    </source>
</evidence>
<dbReference type="SUPFAM" id="SSF48592">
    <property type="entry name" value="GroEL equatorial domain-like"/>
    <property type="match status" value="1"/>
</dbReference>
<keyword evidence="5 8" id="KW-0547">Nucleotide-binding</keyword>
<dbReference type="PROSITE" id="PS00751">
    <property type="entry name" value="TCP1_2"/>
    <property type="match status" value="1"/>
</dbReference>
<dbReference type="InterPro" id="IPR012717">
    <property type="entry name" value="Chap_CCT_delta"/>
</dbReference>
<keyword evidence="4" id="KW-0963">Cytoplasm</keyword>
<dbReference type="InterPro" id="IPR002194">
    <property type="entry name" value="Chaperonin_TCP-1_CS"/>
</dbReference>
<evidence type="ECO:0000313" key="10">
    <source>
        <dbReference type="EMBL" id="KAF3852702.1"/>
    </source>
</evidence>
<dbReference type="GO" id="GO:0016887">
    <property type="term" value="F:ATP hydrolysis activity"/>
    <property type="evidence" value="ECO:0007669"/>
    <property type="project" value="InterPro"/>
</dbReference>
<evidence type="ECO:0000256" key="4">
    <source>
        <dbReference type="ARBA" id="ARBA00022490"/>
    </source>
</evidence>
<comment type="similarity">
    <text evidence="2 8">Belongs to the TCP-1 chaperonin family.</text>
</comment>
<dbReference type="PRINTS" id="PR00304">
    <property type="entry name" value="TCOMPLEXTCP1"/>
</dbReference>
<dbReference type="SUPFAM" id="SSF54849">
    <property type="entry name" value="GroEL-intermediate domain like"/>
    <property type="match status" value="1"/>
</dbReference>
<keyword evidence="7 8" id="KW-0143">Chaperone</keyword>
<protein>
    <recommendedName>
        <fullName evidence="3 9">T-complex protein 1 subunit delta</fullName>
    </recommendedName>
</protein>
<keyword evidence="6 8" id="KW-0067">ATP-binding</keyword>
<reference evidence="10 11" key="1">
    <citation type="submission" date="2020-03" db="EMBL/GenBank/DDBJ databases">
        <title>Dissostichus mawsoni Genome sequencing and assembly.</title>
        <authorList>
            <person name="Park H."/>
        </authorList>
    </citation>
    <scope>NUCLEOTIDE SEQUENCE [LARGE SCALE GENOMIC DNA]</scope>
    <source>
        <strain evidence="10">DM0001</strain>
        <tissue evidence="10">Muscle</tissue>
    </source>
</reference>
<dbReference type="Gene3D" id="3.50.7.10">
    <property type="entry name" value="GroEL"/>
    <property type="match status" value="1"/>
</dbReference>
<dbReference type="InterPro" id="IPR002423">
    <property type="entry name" value="Cpn60/GroEL/TCP-1"/>
</dbReference>
<evidence type="ECO:0000256" key="1">
    <source>
        <dbReference type="ARBA" id="ARBA00004496"/>
    </source>
</evidence>
<dbReference type="InterPro" id="IPR017998">
    <property type="entry name" value="Chaperone_TCP-1"/>
</dbReference>
<dbReference type="GO" id="GO:0005524">
    <property type="term" value="F:ATP binding"/>
    <property type="evidence" value="ECO:0007669"/>
    <property type="project" value="UniProtKB-KW"/>
</dbReference>
<dbReference type="InterPro" id="IPR027409">
    <property type="entry name" value="GroEL-like_apical_dom_sf"/>
</dbReference>
<evidence type="ECO:0000256" key="7">
    <source>
        <dbReference type="ARBA" id="ARBA00023186"/>
    </source>
</evidence>
<evidence type="ECO:0000256" key="3">
    <source>
        <dbReference type="ARBA" id="ARBA00016107"/>
    </source>
</evidence>
<sequence>MPEAMGSMRASNMGRNKGGAYVDRDKPAQIRFSNISAAKAVADAVRTSLGPKGMDKMIQDEKGDVTITNDGATILKQMQVLHPAAKMAGDGTTSVVVIAGALLEACSKLLQRGIHPTTISESFQKAVEKGVEVLTGMSRPVLLSDRETLLNSATTSLCSKVVSQYSSLLAPMSVDAVMRVIDPATATGLVEGLVLTQRISNTGVSRVEKARIGLIQFCLSPPKCDMDNQIVVSDYAQMDRVLREERAYILNMVKQIKKAGCNVLLIQKSILRDALSDLALHFLNKMKIMVVKEIEREDIEFICKTLGTKPIAHIDHFIPEMLGSAELAEEVSLDGSGKLVKITGCASPGKTVTIVVRGSNKLVIEEAERSIHDALCVIRCLVKRRALIAGGGAPEIELAVRLAEYSRTLAGMEAYCVRAYADALEVIPSTLAENAGLNPISTVTELRNRHAQGDKSAGINVRKGGISNILEELVVQPLLVSISALTLSTETVRSILKIDDVVNTR</sequence>
<dbReference type="InterPro" id="IPR027410">
    <property type="entry name" value="TCP-1-like_intermed_sf"/>
</dbReference>
<proteinExistence type="inferred from homology"/>
<dbReference type="FunFam" id="3.50.7.10:FF:000010">
    <property type="entry name" value="T-complex protein 1 subunit delta"/>
    <property type="match status" value="1"/>
</dbReference>
<dbReference type="EMBL" id="JAAKFY010000009">
    <property type="protein sequence ID" value="KAF3852702.1"/>
    <property type="molecule type" value="Genomic_DNA"/>
</dbReference>
<evidence type="ECO:0000313" key="11">
    <source>
        <dbReference type="Proteomes" id="UP000518266"/>
    </source>
</evidence>
<evidence type="ECO:0000256" key="5">
    <source>
        <dbReference type="ARBA" id="ARBA00022741"/>
    </source>
</evidence>
<dbReference type="InterPro" id="IPR027413">
    <property type="entry name" value="GROEL-like_equatorial_sf"/>
</dbReference>
<dbReference type="Gene3D" id="1.10.560.10">
    <property type="entry name" value="GroEL-like equatorial domain"/>
    <property type="match status" value="1"/>
</dbReference>
<gene>
    <name evidence="10" type="ORF">F7725_006057</name>
</gene>
<dbReference type="GO" id="GO:0051082">
    <property type="term" value="F:unfolded protein binding"/>
    <property type="evidence" value="ECO:0007669"/>
    <property type="project" value="InterPro"/>
</dbReference>
<evidence type="ECO:0000256" key="8">
    <source>
        <dbReference type="RuleBase" id="RU004187"/>
    </source>
</evidence>
<dbReference type="PROSITE" id="PS00750">
    <property type="entry name" value="TCP1_1"/>
    <property type="match status" value="1"/>
</dbReference>
<dbReference type="AlphaFoldDB" id="A0A7J5YSZ9"/>
<dbReference type="PANTHER" id="PTHR11353">
    <property type="entry name" value="CHAPERONIN"/>
    <property type="match status" value="1"/>
</dbReference>
<dbReference type="GO" id="GO:0140662">
    <property type="term" value="F:ATP-dependent protein folding chaperone"/>
    <property type="evidence" value="ECO:0007669"/>
    <property type="project" value="InterPro"/>
</dbReference>
<evidence type="ECO:0000256" key="6">
    <source>
        <dbReference type="ARBA" id="ARBA00022840"/>
    </source>
</evidence>
<evidence type="ECO:0000256" key="2">
    <source>
        <dbReference type="ARBA" id="ARBA00008020"/>
    </source>
</evidence>
<dbReference type="SUPFAM" id="SSF52029">
    <property type="entry name" value="GroEL apical domain-like"/>
    <property type="match status" value="1"/>
</dbReference>
<keyword evidence="11" id="KW-1185">Reference proteome</keyword>
<comment type="subcellular location">
    <subcellularLocation>
        <location evidence="1">Cytoplasm</location>
    </subcellularLocation>
</comment>
<comment type="caution">
    <text evidence="10">The sequence shown here is derived from an EMBL/GenBank/DDBJ whole genome shotgun (WGS) entry which is preliminary data.</text>
</comment>
<dbReference type="GO" id="GO:0005832">
    <property type="term" value="C:chaperonin-containing T-complex"/>
    <property type="evidence" value="ECO:0007669"/>
    <property type="project" value="UniProtKB-ARBA"/>
</dbReference>
<dbReference type="Proteomes" id="UP000518266">
    <property type="component" value="Unassembled WGS sequence"/>
</dbReference>
<dbReference type="Pfam" id="PF00118">
    <property type="entry name" value="Cpn60_TCP1"/>
    <property type="match status" value="1"/>
</dbReference>
<dbReference type="Gene3D" id="3.30.260.10">
    <property type="entry name" value="TCP-1-like chaperonin intermediate domain"/>
    <property type="match status" value="1"/>
</dbReference>